<dbReference type="KEGG" id="cyj:Cyan7822_4647"/>
<name>E0UDW8_GLOV7</name>
<feature type="chain" id="PRO_5003141289" evidence="2">
    <location>
        <begin position="25"/>
        <end position="230"/>
    </location>
</feature>
<evidence type="ECO:0000259" key="3">
    <source>
        <dbReference type="PROSITE" id="PS50905"/>
    </source>
</evidence>
<dbReference type="InterPro" id="IPR012347">
    <property type="entry name" value="Ferritin-like"/>
</dbReference>
<dbReference type="Proteomes" id="UP000008206">
    <property type="component" value="Chromosome"/>
</dbReference>
<dbReference type="AlphaFoldDB" id="E0UDW8"/>
<organism evidence="4 5">
    <name type="scientific">Gloeothece verrucosa (strain PCC 7822)</name>
    <name type="common">Cyanothece sp. (strain PCC 7822)</name>
    <dbReference type="NCBI Taxonomy" id="497965"/>
    <lineage>
        <taxon>Bacteria</taxon>
        <taxon>Bacillati</taxon>
        <taxon>Cyanobacteriota</taxon>
        <taxon>Cyanophyceae</taxon>
        <taxon>Oscillatoriophycideae</taxon>
        <taxon>Chroococcales</taxon>
        <taxon>Aphanothecaceae</taxon>
        <taxon>Gloeothece</taxon>
        <taxon>Gloeothece verrucosa</taxon>
    </lineage>
</organism>
<accession>E0UDW8</accession>
<dbReference type="RefSeq" id="WP_013324595.1">
    <property type="nucleotide sequence ID" value="NC_014501.1"/>
</dbReference>
<dbReference type="PROSITE" id="PS50905">
    <property type="entry name" value="FERRITIN_LIKE"/>
    <property type="match status" value="1"/>
</dbReference>
<sequence length="230" mass="25417">MLFPSIYQKKALFLSMAMSLVLFGCSQTTPSAQVEPDTQSTTAAETAKTTSKEDSTLKNLQAAYNGESNAHLMYLAYAKKAEEEGYKGAASLFKAAARAEEIHRDNHAKVIKEMGGTPENNLKTPEVKSTKENLENAVKGETYERQEMYPEFIKEAEKEGKKDAVETFTYASDAEAQHAQLYKQALEDMDNWKVSKDLYVCPVSGATTITDKQNNCATTDGTKKPLEKVS</sequence>
<dbReference type="HOGENOM" id="CLU_095256_1_0_3"/>
<dbReference type="CDD" id="cd01041">
    <property type="entry name" value="Rubrerythrin"/>
    <property type="match status" value="1"/>
</dbReference>
<dbReference type="EMBL" id="CP002198">
    <property type="protein sequence ID" value="ADN16553.1"/>
    <property type="molecule type" value="Genomic_DNA"/>
</dbReference>
<dbReference type="InterPro" id="IPR052753">
    <property type="entry name" value="Rbr2/Nigerythrin"/>
</dbReference>
<evidence type="ECO:0000256" key="2">
    <source>
        <dbReference type="SAM" id="SignalP"/>
    </source>
</evidence>
<feature type="region of interest" description="Disordered" evidence="1">
    <location>
        <begin position="30"/>
        <end position="54"/>
    </location>
</feature>
<reference evidence="5" key="1">
    <citation type="journal article" date="2011" name="MBio">
        <title>Novel metabolic attributes of the genus Cyanothece, comprising a group of unicellular nitrogen-fixing Cyanobacteria.</title>
        <authorList>
            <person name="Bandyopadhyay A."/>
            <person name="Elvitigala T."/>
            <person name="Welsh E."/>
            <person name="Stockel J."/>
            <person name="Liberton M."/>
            <person name="Min H."/>
            <person name="Sherman L.A."/>
            <person name="Pakrasi H.B."/>
        </authorList>
    </citation>
    <scope>NUCLEOTIDE SEQUENCE [LARGE SCALE GENOMIC DNA]</scope>
    <source>
        <strain evidence="5">PCC 7822</strain>
    </source>
</reference>
<dbReference type="InterPro" id="IPR009040">
    <property type="entry name" value="Ferritin-like_diiron"/>
</dbReference>
<gene>
    <name evidence="4" type="ordered locus">Cyan7822_4647</name>
</gene>
<dbReference type="InterPro" id="IPR003251">
    <property type="entry name" value="Rr_diiron-bd_dom"/>
</dbReference>
<dbReference type="InterPro" id="IPR009078">
    <property type="entry name" value="Ferritin-like_SF"/>
</dbReference>
<dbReference type="SUPFAM" id="SSF47240">
    <property type="entry name" value="Ferritin-like"/>
    <property type="match status" value="1"/>
</dbReference>
<dbReference type="PANTHER" id="PTHR33746:SF4">
    <property type="entry name" value="RUBRERYTHRIN"/>
    <property type="match status" value="1"/>
</dbReference>
<dbReference type="OrthoDB" id="9799749at2"/>
<feature type="compositionally biased region" description="Low complexity" evidence="1">
    <location>
        <begin position="40"/>
        <end position="49"/>
    </location>
</feature>
<keyword evidence="2" id="KW-0732">Signal</keyword>
<evidence type="ECO:0000256" key="1">
    <source>
        <dbReference type="SAM" id="MobiDB-lite"/>
    </source>
</evidence>
<dbReference type="GO" id="GO:0046872">
    <property type="term" value="F:metal ion binding"/>
    <property type="evidence" value="ECO:0007669"/>
    <property type="project" value="InterPro"/>
</dbReference>
<dbReference type="Gene3D" id="1.20.1260.10">
    <property type="match status" value="1"/>
</dbReference>
<dbReference type="eggNOG" id="COG1592">
    <property type="taxonomic scope" value="Bacteria"/>
</dbReference>
<evidence type="ECO:0000313" key="5">
    <source>
        <dbReference type="Proteomes" id="UP000008206"/>
    </source>
</evidence>
<protein>
    <submittedName>
        <fullName evidence="4">Rubrerythrin</fullName>
    </submittedName>
</protein>
<dbReference type="Pfam" id="PF02915">
    <property type="entry name" value="Rubrerythrin"/>
    <property type="match status" value="1"/>
</dbReference>
<keyword evidence="5" id="KW-1185">Reference proteome</keyword>
<feature type="domain" description="Ferritin-like diiron" evidence="3">
    <location>
        <begin position="50"/>
        <end position="193"/>
    </location>
</feature>
<feature type="signal peptide" evidence="2">
    <location>
        <begin position="1"/>
        <end position="24"/>
    </location>
</feature>
<dbReference type="STRING" id="497965.Cyan7822_4647"/>
<evidence type="ECO:0000313" key="4">
    <source>
        <dbReference type="EMBL" id="ADN16553.1"/>
    </source>
</evidence>
<dbReference type="PANTHER" id="PTHR33746">
    <property type="entry name" value="RUBRERYTHRIN"/>
    <property type="match status" value="1"/>
</dbReference>
<feature type="compositionally biased region" description="Polar residues" evidence="1">
    <location>
        <begin position="30"/>
        <end position="39"/>
    </location>
</feature>
<dbReference type="GO" id="GO:0016491">
    <property type="term" value="F:oxidoreductase activity"/>
    <property type="evidence" value="ECO:0007669"/>
    <property type="project" value="InterPro"/>
</dbReference>
<proteinExistence type="predicted"/>